<evidence type="ECO:0000313" key="4">
    <source>
        <dbReference type="Proteomes" id="UP001212841"/>
    </source>
</evidence>
<reference evidence="3" key="1">
    <citation type="submission" date="2020-05" db="EMBL/GenBank/DDBJ databases">
        <title>Phylogenomic resolution of chytrid fungi.</title>
        <authorList>
            <person name="Stajich J.E."/>
            <person name="Amses K."/>
            <person name="Simmons R."/>
            <person name="Seto K."/>
            <person name="Myers J."/>
            <person name="Bonds A."/>
            <person name="Quandt C.A."/>
            <person name="Barry K."/>
            <person name="Liu P."/>
            <person name="Grigoriev I."/>
            <person name="Longcore J.E."/>
            <person name="James T.Y."/>
        </authorList>
    </citation>
    <scope>NUCLEOTIDE SEQUENCE</scope>
    <source>
        <strain evidence="3">JEL0318</strain>
    </source>
</reference>
<protein>
    <recommendedName>
        <fullName evidence="2">AMP-binding enzyme C-terminal domain-containing protein</fullName>
    </recommendedName>
</protein>
<organism evidence="3 4">
    <name type="scientific">Rhizophlyctis rosea</name>
    <dbReference type="NCBI Taxonomy" id="64517"/>
    <lineage>
        <taxon>Eukaryota</taxon>
        <taxon>Fungi</taxon>
        <taxon>Fungi incertae sedis</taxon>
        <taxon>Chytridiomycota</taxon>
        <taxon>Chytridiomycota incertae sedis</taxon>
        <taxon>Chytridiomycetes</taxon>
        <taxon>Rhizophlyctidales</taxon>
        <taxon>Rhizophlyctidaceae</taxon>
        <taxon>Rhizophlyctis</taxon>
    </lineage>
</organism>
<dbReference type="AlphaFoldDB" id="A0AAD5X4Q6"/>
<dbReference type="PANTHER" id="PTHR43201">
    <property type="entry name" value="ACYL-COA SYNTHETASE"/>
    <property type="match status" value="1"/>
</dbReference>
<dbReference type="SUPFAM" id="SSF56801">
    <property type="entry name" value="Acetyl-CoA synthetase-like"/>
    <property type="match status" value="1"/>
</dbReference>
<dbReference type="InterPro" id="IPR042099">
    <property type="entry name" value="ANL_N_sf"/>
</dbReference>
<dbReference type="GO" id="GO:0006631">
    <property type="term" value="P:fatty acid metabolic process"/>
    <property type="evidence" value="ECO:0007669"/>
    <property type="project" value="TreeGrafter"/>
</dbReference>
<evidence type="ECO:0000259" key="2">
    <source>
        <dbReference type="Pfam" id="PF13193"/>
    </source>
</evidence>
<feature type="domain" description="AMP-binding enzyme C-terminal" evidence="2">
    <location>
        <begin position="134"/>
        <end position="210"/>
    </location>
</feature>
<dbReference type="GO" id="GO:0031956">
    <property type="term" value="F:medium-chain fatty acid-CoA ligase activity"/>
    <property type="evidence" value="ECO:0007669"/>
    <property type="project" value="TreeGrafter"/>
</dbReference>
<dbReference type="Gene3D" id="3.30.300.30">
    <property type="match status" value="1"/>
</dbReference>
<comment type="similarity">
    <text evidence="1">Belongs to the ATP-dependent AMP-binding enzyme family.</text>
</comment>
<dbReference type="PANTHER" id="PTHR43201:SF8">
    <property type="entry name" value="ACYL-COA SYNTHETASE FAMILY MEMBER 3"/>
    <property type="match status" value="1"/>
</dbReference>
<comment type="caution">
    <text evidence="3">The sequence shown here is derived from an EMBL/GenBank/DDBJ whole genome shotgun (WGS) entry which is preliminary data.</text>
</comment>
<dbReference type="InterPro" id="IPR045851">
    <property type="entry name" value="AMP-bd_C_sf"/>
</dbReference>
<sequence length="225" mass="25526">MGVPSIYAKLLQFEPTPQTDLKQICSQFRLMVSGSAPLPDTLFKGWEDRTGKRLLERERSGILLKVLRFELWVSGGQVFKEYWNNPTATRKELIDGWFKTGDIVRQAPDGRITILGRASADIIKSGGYKISALEIEREILDHPSVKDVAVLGVGDEVMGKVVGALIVLKDKQQSLTLEELRDFLKDRMAKYKLPRKMKVLDEVPRNIMGKVQKKLLKALFMEQEP</sequence>
<name>A0AAD5X4Q6_9FUNG</name>
<accession>A0AAD5X4Q6</accession>
<gene>
    <name evidence="3" type="ORF">HK097_008153</name>
</gene>
<evidence type="ECO:0000256" key="1">
    <source>
        <dbReference type="ARBA" id="ARBA00006432"/>
    </source>
</evidence>
<keyword evidence="4" id="KW-1185">Reference proteome</keyword>
<proteinExistence type="inferred from homology"/>
<dbReference type="Pfam" id="PF13193">
    <property type="entry name" value="AMP-binding_C"/>
    <property type="match status" value="1"/>
</dbReference>
<dbReference type="Gene3D" id="2.30.38.10">
    <property type="entry name" value="Luciferase, Domain 3"/>
    <property type="match status" value="1"/>
</dbReference>
<dbReference type="InterPro" id="IPR025110">
    <property type="entry name" value="AMP-bd_C"/>
</dbReference>
<evidence type="ECO:0000313" key="3">
    <source>
        <dbReference type="EMBL" id="KAJ3050864.1"/>
    </source>
</evidence>
<dbReference type="Proteomes" id="UP001212841">
    <property type="component" value="Unassembled WGS sequence"/>
</dbReference>
<dbReference type="EMBL" id="JADGJD010000462">
    <property type="protein sequence ID" value="KAJ3050864.1"/>
    <property type="molecule type" value="Genomic_DNA"/>
</dbReference>
<dbReference type="Gene3D" id="3.40.50.12780">
    <property type="entry name" value="N-terminal domain of ligase-like"/>
    <property type="match status" value="1"/>
</dbReference>